<keyword evidence="2" id="KW-1133">Transmembrane helix</keyword>
<name>A0A3M7CJT1_HORWE</name>
<feature type="compositionally biased region" description="Basic and acidic residues" evidence="1">
    <location>
        <begin position="137"/>
        <end position="158"/>
    </location>
</feature>
<evidence type="ECO:0000256" key="1">
    <source>
        <dbReference type="SAM" id="MobiDB-lite"/>
    </source>
</evidence>
<reference evidence="3 4" key="1">
    <citation type="journal article" date="2018" name="BMC Genomics">
        <title>Genomic evidence for intraspecific hybridization in a clonal and extremely halotolerant yeast.</title>
        <authorList>
            <person name="Gostincar C."/>
            <person name="Stajich J.E."/>
            <person name="Zupancic J."/>
            <person name="Zalar P."/>
            <person name="Gunde-Cimerman N."/>
        </authorList>
    </citation>
    <scope>NUCLEOTIDE SEQUENCE [LARGE SCALE GENOMIC DNA]</scope>
    <source>
        <strain evidence="3 4">EXF-2682</strain>
    </source>
</reference>
<accession>A0A3M7CJT1</accession>
<evidence type="ECO:0000256" key="2">
    <source>
        <dbReference type="SAM" id="Phobius"/>
    </source>
</evidence>
<proteinExistence type="predicted"/>
<protein>
    <submittedName>
        <fullName evidence="3">Uncharacterized protein</fullName>
    </submittedName>
</protein>
<feature type="transmembrane region" description="Helical" evidence="2">
    <location>
        <begin position="55"/>
        <end position="77"/>
    </location>
</feature>
<gene>
    <name evidence="3" type="ORF">D0863_14316</name>
</gene>
<evidence type="ECO:0000313" key="4">
    <source>
        <dbReference type="Proteomes" id="UP000269276"/>
    </source>
</evidence>
<feature type="transmembrane region" description="Helical" evidence="2">
    <location>
        <begin position="12"/>
        <end position="34"/>
    </location>
</feature>
<sequence length="212" mass="22703">MEALKPRGGHFGLILPLCTSSATVGLSLFQYPLFGSFLGAEPSIAGKPLSRFWNTFLAPGASMITTVALTSATAGAFAARWLRTHATLETNSVASWYTWGSILAAGHLAFVPLVAGPIKRMAKSERKGSVMTEEEADRTNREEQKVSQRSEVSIKPESKLTNTNDLVPVAHCPNFGSRRPGARVFRPGRCVELLGDLDGVLAIPGIRSPPNA</sequence>
<dbReference type="EMBL" id="QWIP01000911">
    <property type="protein sequence ID" value="RMY52279.1"/>
    <property type="molecule type" value="Genomic_DNA"/>
</dbReference>
<evidence type="ECO:0000313" key="3">
    <source>
        <dbReference type="EMBL" id="RMY52279.1"/>
    </source>
</evidence>
<dbReference type="OrthoDB" id="1523883at2759"/>
<dbReference type="Proteomes" id="UP000269276">
    <property type="component" value="Unassembled WGS sequence"/>
</dbReference>
<comment type="caution">
    <text evidence="3">The sequence shown here is derived from an EMBL/GenBank/DDBJ whole genome shotgun (WGS) entry which is preliminary data.</text>
</comment>
<organism evidence="3 4">
    <name type="scientific">Hortaea werneckii</name>
    <name type="common">Black yeast</name>
    <name type="synonym">Cladosporium werneckii</name>
    <dbReference type="NCBI Taxonomy" id="91943"/>
    <lineage>
        <taxon>Eukaryota</taxon>
        <taxon>Fungi</taxon>
        <taxon>Dikarya</taxon>
        <taxon>Ascomycota</taxon>
        <taxon>Pezizomycotina</taxon>
        <taxon>Dothideomycetes</taxon>
        <taxon>Dothideomycetidae</taxon>
        <taxon>Mycosphaerellales</taxon>
        <taxon>Teratosphaeriaceae</taxon>
        <taxon>Hortaea</taxon>
    </lineage>
</organism>
<keyword evidence="2" id="KW-0812">Transmembrane</keyword>
<keyword evidence="2" id="KW-0472">Membrane</keyword>
<dbReference type="AlphaFoldDB" id="A0A3M7CJT1"/>
<dbReference type="VEuPathDB" id="FungiDB:BTJ68_10586"/>
<feature type="region of interest" description="Disordered" evidence="1">
    <location>
        <begin position="124"/>
        <end position="160"/>
    </location>
</feature>
<feature type="transmembrane region" description="Helical" evidence="2">
    <location>
        <begin position="97"/>
        <end position="118"/>
    </location>
</feature>